<dbReference type="InterPro" id="IPR007419">
    <property type="entry name" value="BFD-like_2Fe2S-bd_dom"/>
</dbReference>
<accession>A0ABW4KE37</accession>
<reference evidence="3" key="1">
    <citation type="journal article" date="2019" name="Int. J. Syst. Evol. Microbiol.">
        <title>The Global Catalogue of Microorganisms (GCM) 10K type strain sequencing project: providing services to taxonomists for standard genome sequencing and annotation.</title>
        <authorList>
            <consortium name="The Broad Institute Genomics Platform"/>
            <consortium name="The Broad Institute Genome Sequencing Center for Infectious Disease"/>
            <person name="Wu L."/>
            <person name="Ma J."/>
        </authorList>
    </citation>
    <scope>NUCLEOTIDE SEQUENCE [LARGE SCALE GENOMIC DNA]</scope>
    <source>
        <strain evidence="3">CGMCC 1.12295</strain>
    </source>
</reference>
<dbReference type="EMBL" id="JBHUEO010000008">
    <property type="protein sequence ID" value="MFD1706114.1"/>
    <property type="molecule type" value="Genomic_DNA"/>
</dbReference>
<organism evidence="2 3">
    <name type="scientific">Siminovitchia sediminis</name>
    <dbReference type="NCBI Taxonomy" id="1274353"/>
    <lineage>
        <taxon>Bacteria</taxon>
        <taxon>Bacillati</taxon>
        <taxon>Bacillota</taxon>
        <taxon>Bacilli</taxon>
        <taxon>Bacillales</taxon>
        <taxon>Bacillaceae</taxon>
        <taxon>Siminovitchia</taxon>
    </lineage>
</organism>
<dbReference type="Pfam" id="PF04324">
    <property type="entry name" value="Fer2_BFD"/>
    <property type="match status" value="1"/>
</dbReference>
<name>A0ABW4KE37_9BACI</name>
<protein>
    <submittedName>
        <fullName evidence="2">(2Fe-2S)-binding protein</fullName>
    </submittedName>
</protein>
<gene>
    <name evidence="2" type="ORF">ACFSCZ_05005</name>
</gene>
<comment type="caution">
    <text evidence="2">The sequence shown here is derived from an EMBL/GenBank/DDBJ whole genome shotgun (WGS) entry which is preliminary data.</text>
</comment>
<dbReference type="Proteomes" id="UP001597301">
    <property type="component" value="Unassembled WGS sequence"/>
</dbReference>
<sequence length="89" mass="9861">MNDLIVCRCEGVRLSDILRAADEGASSMPGMKKRVRVGMGYCQGRVCQAAVRNLLEFRVNHPAKPVLQRAQAPVRPIRLKDIINSKSAE</sequence>
<dbReference type="InterPro" id="IPR041854">
    <property type="entry name" value="BFD-like_2Fe2S-bd_dom_sf"/>
</dbReference>
<evidence type="ECO:0000313" key="2">
    <source>
        <dbReference type="EMBL" id="MFD1706114.1"/>
    </source>
</evidence>
<keyword evidence="3" id="KW-1185">Reference proteome</keyword>
<dbReference type="Gene3D" id="1.10.10.1100">
    <property type="entry name" value="BFD-like [2Fe-2S]-binding domain"/>
    <property type="match status" value="1"/>
</dbReference>
<evidence type="ECO:0000313" key="3">
    <source>
        <dbReference type="Proteomes" id="UP001597301"/>
    </source>
</evidence>
<proteinExistence type="predicted"/>
<dbReference type="CDD" id="cd19946">
    <property type="entry name" value="GlpA-like_Fer2_BFD-like"/>
    <property type="match status" value="1"/>
</dbReference>
<feature type="domain" description="BFD-like [2Fe-2S]-binding" evidence="1">
    <location>
        <begin position="5"/>
        <end position="56"/>
    </location>
</feature>
<dbReference type="RefSeq" id="WP_380772675.1">
    <property type="nucleotide sequence ID" value="NZ_JBHUEO010000008.1"/>
</dbReference>
<evidence type="ECO:0000259" key="1">
    <source>
        <dbReference type="Pfam" id="PF04324"/>
    </source>
</evidence>